<dbReference type="eggNOG" id="ENOG5033B7V">
    <property type="taxonomic scope" value="Bacteria"/>
</dbReference>
<sequence>MDRGTLIRTIVLVLALINQFLIAAGKNPIPGSQELWGEILSLLFTAFASIWAWFKNNYITERGRQQKEVLQANHLIK</sequence>
<dbReference type="NCBIfam" id="TIGR01592">
    <property type="entry name" value="holin_SPP1"/>
    <property type="match status" value="1"/>
</dbReference>
<comment type="caution">
    <text evidence="6">The sequence shown here is derived from an EMBL/GenBank/DDBJ whole genome shotgun (WGS) entry which is preliminary data.</text>
</comment>
<evidence type="ECO:0000256" key="2">
    <source>
        <dbReference type="ARBA" id="ARBA00022692"/>
    </source>
</evidence>
<keyword evidence="3 5" id="KW-1133">Transmembrane helix</keyword>
<evidence type="ECO:0000313" key="7">
    <source>
        <dbReference type="Proteomes" id="UP000028875"/>
    </source>
</evidence>
<dbReference type="OrthoDB" id="2405362at2"/>
<dbReference type="RefSeq" id="WP_021289052.1">
    <property type="nucleotide sequence ID" value="NZ_BNER01000003.1"/>
</dbReference>
<evidence type="ECO:0000256" key="5">
    <source>
        <dbReference type="SAM" id="Phobius"/>
    </source>
</evidence>
<evidence type="ECO:0000256" key="3">
    <source>
        <dbReference type="ARBA" id="ARBA00022989"/>
    </source>
</evidence>
<organism evidence="6 7">
    <name type="scientific">Virgibacillus massiliensis</name>
    <dbReference type="NCBI Taxonomy" id="1462526"/>
    <lineage>
        <taxon>Bacteria</taxon>
        <taxon>Bacillati</taxon>
        <taxon>Bacillota</taxon>
        <taxon>Bacilli</taxon>
        <taxon>Bacillales</taxon>
        <taxon>Bacillaceae</taxon>
        <taxon>Virgibacillus</taxon>
    </lineage>
</organism>
<dbReference type="AlphaFoldDB" id="A0A024Q9Y6"/>
<proteinExistence type="predicted"/>
<dbReference type="Pfam" id="PF04688">
    <property type="entry name" value="Holin_SPP1"/>
    <property type="match status" value="1"/>
</dbReference>
<keyword evidence="7" id="KW-1185">Reference proteome</keyword>
<keyword evidence="2 5" id="KW-0812">Transmembrane</keyword>
<dbReference type="InterPro" id="IPR006479">
    <property type="entry name" value="Holin"/>
</dbReference>
<comment type="subcellular location">
    <subcellularLocation>
        <location evidence="1">Membrane</location>
    </subcellularLocation>
</comment>
<evidence type="ECO:0000313" key="6">
    <source>
        <dbReference type="EMBL" id="CDQ39077.1"/>
    </source>
</evidence>
<feature type="transmembrane region" description="Helical" evidence="5">
    <location>
        <begin position="6"/>
        <end position="23"/>
    </location>
</feature>
<evidence type="ECO:0000256" key="4">
    <source>
        <dbReference type="ARBA" id="ARBA00023136"/>
    </source>
</evidence>
<protein>
    <submittedName>
        <fullName evidence="6">Holin, SPP1 family</fullName>
    </submittedName>
</protein>
<reference evidence="6 7" key="1">
    <citation type="submission" date="2014-03" db="EMBL/GenBank/DDBJ databases">
        <authorList>
            <person name="Urmite Genomes U."/>
        </authorList>
    </citation>
    <scope>NUCLEOTIDE SEQUENCE [LARGE SCALE GENOMIC DNA]</scope>
    <source>
        <strain evidence="6 7">Vm-5</strain>
    </source>
</reference>
<reference evidence="7" key="2">
    <citation type="submission" date="2014-05" db="EMBL/GenBank/DDBJ databases">
        <title>Draft genome sequence of Virgibacillus massiliensis Vm-5.</title>
        <authorList>
            <person name="Khelaifia S."/>
            <person name="Croce O."/>
            <person name="Lagier J.C."/>
            <person name="Raoult D."/>
        </authorList>
    </citation>
    <scope>NUCLEOTIDE SEQUENCE [LARGE SCALE GENOMIC DNA]</scope>
    <source>
        <strain evidence="7">Vm-5</strain>
    </source>
</reference>
<dbReference type="Proteomes" id="UP000028875">
    <property type="component" value="Unassembled WGS sequence"/>
</dbReference>
<evidence type="ECO:0000256" key="1">
    <source>
        <dbReference type="ARBA" id="ARBA00004370"/>
    </source>
</evidence>
<gene>
    <name evidence="6" type="ORF">BN990_01359</name>
</gene>
<dbReference type="GO" id="GO:0016020">
    <property type="term" value="C:membrane"/>
    <property type="evidence" value="ECO:0007669"/>
    <property type="project" value="UniProtKB-SubCell"/>
</dbReference>
<feature type="transmembrane region" description="Helical" evidence="5">
    <location>
        <begin position="35"/>
        <end position="54"/>
    </location>
</feature>
<keyword evidence="4 5" id="KW-0472">Membrane</keyword>
<name>A0A024Q9Y6_9BACI</name>
<accession>A0A024Q9Y6</accession>
<dbReference type="EMBL" id="CCDP010000001">
    <property type="protein sequence ID" value="CDQ39077.1"/>
    <property type="molecule type" value="Genomic_DNA"/>
</dbReference>